<dbReference type="GO" id="GO:0000156">
    <property type="term" value="F:phosphorelay response regulator activity"/>
    <property type="evidence" value="ECO:0007669"/>
    <property type="project" value="TreeGrafter"/>
</dbReference>
<dbReference type="EMBL" id="MVHE01000069">
    <property type="protein sequence ID" value="ORA12711.1"/>
    <property type="molecule type" value="Genomic_DNA"/>
</dbReference>
<proteinExistence type="predicted"/>
<dbReference type="InterPro" id="IPR051271">
    <property type="entry name" value="2C-system_Tx_regulators"/>
</dbReference>
<dbReference type="Gene3D" id="1.10.10.10">
    <property type="entry name" value="Winged helix-like DNA-binding domain superfamily/Winged helix DNA-binding domain"/>
    <property type="match status" value="1"/>
</dbReference>
<dbReference type="SUPFAM" id="SSF52172">
    <property type="entry name" value="CheY-like"/>
    <property type="match status" value="1"/>
</dbReference>
<sequence length="238" mass="25139">MGGTNLTVLVVDDDFRVANMHAGIVNMLPDFIVAATANTLRAAREVPAVDLALVDAYLPDGSGIDFVRELRGDSMVLTAATEAVTVRASMAAGALGYLVKPFPPTELAARLAGYARYRRILAGFDLRPCDVEAALEALRRKVPVPQPFAAGTSASKQLVLQVLRASTMPMSAVEISATVGVPTATAHRYLAALIATGDVTIGLRGSATGRPEQEFAATDHLFTPRDEPPECGHIDNDL</sequence>
<dbReference type="Proteomes" id="UP000192284">
    <property type="component" value="Unassembled WGS sequence"/>
</dbReference>
<evidence type="ECO:0000313" key="4">
    <source>
        <dbReference type="Proteomes" id="UP000192284"/>
    </source>
</evidence>
<dbReference type="InterPro" id="IPR036388">
    <property type="entry name" value="WH-like_DNA-bd_sf"/>
</dbReference>
<dbReference type="Pfam" id="PF09339">
    <property type="entry name" value="HTH_IclR"/>
    <property type="match status" value="1"/>
</dbReference>
<name>A0A1W9ZE16_MYCAN</name>
<dbReference type="SMART" id="SM00448">
    <property type="entry name" value="REC"/>
    <property type="match status" value="1"/>
</dbReference>
<dbReference type="PROSITE" id="PS50110">
    <property type="entry name" value="RESPONSE_REGULATORY"/>
    <property type="match status" value="1"/>
</dbReference>
<organism evidence="3 4">
    <name type="scientific">Mycobacterium angelicum</name>
    <dbReference type="NCBI Taxonomy" id="470074"/>
    <lineage>
        <taxon>Bacteria</taxon>
        <taxon>Bacillati</taxon>
        <taxon>Actinomycetota</taxon>
        <taxon>Actinomycetes</taxon>
        <taxon>Mycobacteriales</taxon>
        <taxon>Mycobacteriaceae</taxon>
        <taxon>Mycobacterium</taxon>
    </lineage>
</organism>
<dbReference type="InterPro" id="IPR011006">
    <property type="entry name" value="CheY-like_superfamily"/>
</dbReference>
<evidence type="ECO:0000256" key="1">
    <source>
        <dbReference type="PROSITE-ProRule" id="PRU00169"/>
    </source>
</evidence>
<dbReference type="PANTHER" id="PTHR45526:SF1">
    <property type="entry name" value="TRANSCRIPTIONAL REGULATORY PROTEIN DCUR-RELATED"/>
    <property type="match status" value="1"/>
</dbReference>
<dbReference type="SUPFAM" id="SSF46785">
    <property type="entry name" value="Winged helix' DNA-binding domain"/>
    <property type="match status" value="1"/>
</dbReference>
<evidence type="ECO:0000313" key="3">
    <source>
        <dbReference type="EMBL" id="ORA12711.1"/>
    </source>
</evidence>
<dbReference type="RefSeq" id="WP_170062194.1">
    <property type="nucleotide sequence ID" value="NZ_JACKTS010000036.1"/>
</dbReference>
<dbReference type="Pfam" id="PF00072">
    <property type="entry name" value="Response_reg"/>
    <property type="match status" value="1"/>
</dbReference>
<feature type="modified residue" description="4-aspartylphosphate" evidence="1">
    <location>
        <position position="55"/>
    </location>
</feature>
<dbReference type="AlphaFoldDB" id="A0A1W9ZE16"/>
<reference evidence="3 4" key="1">
    <citation type="submission" date="2017-02" db="EMBL/GenBank/DDBJ databases">
        <title>The new phylogeny of genus Mycobacterium.</title>
        <authorList>
            <person name="Tortoli E."/>
            <person name="Trovato A."/>
            <person name="Cirillo D.M."/>
        </authorList>
    </citation>
    <scope>NUCLEOTIDE SEQUENCE [LARGE SCALE GENOMIC DNA]</scope>
    <source>
        <strain evidence="3 4">DSM 45057</strain>
    </source>
</reference>
<keyword evidence="1" id="KW-0597">Phosphoprotein</keyword>
<dbReference type="GO" id="GO:0003677">
    <property type="term" value="F:DNA binding"/>
    <property type="evidence" value="ECO:0007669"/>
    <property type="project" value="InterPro"/>
</dbReference>
<evidence type="ECO:0000259" key="2">
    <source>
        <dbReference type="PROSITE" id="PS50110"/>
    </source>
</evidence>
<keyword evidence="4" id="KW-1185">Reference proteome</keyword>
<dbReference type="InterPro" id="IPR001789">
    <property type="entry name" value="Sig_transdc_resp-reg_receiver"/>
</dbReference>
<comment type="caution">
    <text evidence="3">The sequence shown here is derived from an EMBL/GenBank/DDBJ whole genome shotgun (WGS) entry which is preliminary data.</text>
</comment>
<dbReference type="PANTHER" id="PTHR45526">
    <property type="entry name" value="TRANSCRIPTIONAL REGULATORY PROTEIN DPIA"/>
    <property type="match status" value="1"/>
</dbReference>
<dbReference type="InterPro" id="IPR005471">
    <property type="entry name" value="Tscrpt_reg_IclR_N"/>
</dbReference>
<dbReference type="Gene3D" id="3.40.50.2300">
    <property type="match status" value="1"/>
</dbReference>
<dbReference type="InterPro" id="IPR036390">
    <property type="entry name" value="WH_DNA-bd_sf"/>
</dbReference>
<gene>
    <name evidence="3" type="ORF">BST12_24655</name>
</gene>
<protein>
    <submittedName>
        <fullName evidence="3">Response regulator</fullName>
    </submittedName>
</protein>
<feature type="domain" description="Response regulatory" evidence="2">
    <location>
        <begin position="7"/>
        <end position="115"/>
    </location>
</feature>
<accession>A0A1W9ZE16</accession>
<dbReference type="GO" id="GO:0006355">
    <property type="term" value="P:regulation of DNA-templated transcription"/>
    <property type="evidence" value="ECO:0007669"/>
    <property type="project" value="InterPro"/>
</dbReference>